<sequence>MESSAVASRHALAAPGAYRRMSSALASDRRKAVVPRAAAPASQDAARKKIAVVTGGAKGIGAACCRLLARDGWAVAVNHRTGSKDVADGVVASIVDAGGVAAAFPADVSVEEDVVAMFAAIDDWALAVDGVVAGLVNNAGVLNGPNGCKSVEHASLEDLNAIFAVNVAGPMLCTREALQRMSTKISAGGKGIGGGAGGAVVNVSSGSAVIGRPLLYAMSKGALNSFQAGAVDELAAHGVRVNAVSPGMTDTNLIDDIRDSFDLAKIPLGRFGTPEETAECVCFLLGDAASYVSGANVRVGGGRPPGTFLG</sequence>
<comment type="similarity">
    <text evidence="1">Belongs to the short-chain dehydrogenases/reductases (SDR) family.</text>
</comment>
<dbReference type="PANTHER" id="PTHR42760:SF40">
    <property type="entry name" value="3-OXOACYL-[ACYL-CARRIER-PROTEIN] REDUCTASE, CHLOROPLASTIC"/>
    <property type="match status" value="1"/>
</dbReference>
<dbReference type="OMA" id="ITAPAMP"/>
<evidence type="ECO:0000313" key="2">
    <source>
        <dbReference type="EMBL" id="ACO66313.1"/>
    </source>
</evidence>
<gene>
    <name evidence="2" type="ORF">MICPUN_62771</name>
</gene>
<dbReference type="InParanoid" id="C1EEW9"/>
<accession>C1EEW9</accession>
<dbReference type="GeneID" id="8247767"/>
<evidence type="ECO:0000313" key="3">
    <source>
        <dbReference type="Proteomes" id="UP000002009"/>
    </source>
</evidence>
<protein>
    <submittedName>
        <fullName evidence="2">Uncharacterized protein</fullName>
    </submittedName>
</protein>
<dbReference type="OrthoDB" id="294295at2759"/>
<dbReference type="AlphaFoldDB" id="C1EEW9"/>
<dbReference type="PRINTS" id="PR00080">
    <property type="entry name" value="SDRFAMILY"/>
</dbReference>
<dbReference type="EMBL" id="CP001330">
    <property type="protein sequence ID" value="ACO66313.1"/>
    <property type="molecule type" value="Genomic_DNA"/>
</dbReference>
<dbReference type="Pfam" id="PF13561">
    <property type="entry name" value="adh_short_C2"/>
    <property type="match status" value="1"/>
</dbReference>
<dbReference type="SUPFAM" id="SSF51735">
    <property type="entry name" value="NAD(P)-binding Rossmann-fold domains"/>
    <property type="match status" value="1"/>
</dbReference>
<dbReference type="CDD" id="cd05233">
    <property type="entry name" value="SDR_c"/>
    <property type="match status" value="1"/>
</dbReference>
<keyword evidence="3" id="KW-1185">Reference proteome</keyword>
<dbReference type="Gene3D" id="3.40.50.720">
    <property type="entry name" value="NAD(P)-binding Rossmann-like Domain"/>
    <property type="match status" value="1"/>
</dbReference>
<dbReference type="eggNOG" id="KOG1200">
    <property type="taxonomic scope" value="Eukaryota"/>
</dbReference>
<dbReference type="GO" id="GO:0030497">
    <property type="term" value="P:fatty acid elongation"/>
    <property type="evidence" value="ECO:0007669"/>
    <property type="project" value="TreeGrafter"/>
</dbReference>
<dbReference type="RefSeq" id="XP_002505055.1">
    <property type="nucleotide sequence ID" value="XM_002505009.1"/>
</dbReference>
<reference evidence="2 3" key="1">
    <citation type="journal article" date="2009" name="Science">
        <title>Green evolution and dynamic adaptations revealed by genomes of the marine picoeukaryotes Micromonas.</title>
        <authorList>
            <person name="Worden A.Z."/>
            <person name="Lee J.H."/>
            <person name="Mock T."/>
            <person name="Rouze P."/>
            <person name="Simmons M.P."/>
            <person name="Aerts A.L."/>
            <person name="Allen A.E."/>
            <person name="Cuvelier M.L."/>
            <person name="Derelle E."/>
            <person name="Everett M.V."/>
            <person name="Foulon E."/>
            <person name="Grimwood J."/>
            <person name="Gundlach H."/>
            <person name="Henrissat B."/>
            <person name="Napoli C."/>
            <person name="McDonald S.M."/>
            <person name="Parker M.S."/>
            <person name="Rombauts S."/>
            <person name="Salamov A."/>
            <person name="Von Dassow P."/>
            <person name="Badger J.H."/>
            <person name="Coutinho P.M."/>
            <person name="Demir E."/>
            <person name="Dubchak I."/>
            <person name="Gentemann C."/>
            <person name="Eikrem W."/>
            <person name="Gready J.E."/>
            <person name="John U."/>
            <person name="Lanier W."/>
            <person name="Lindquist E.A."/>
            <person name="Lucas S."/>
            <person name="Mayer K.F."/>
            <person name="Moreau H."/>
            <person name="Not F."/>
            <person name="Otillar R."/>
            <person name="Panaud O."/>
            <person name="Pangilinan J."/>
            <person name="Paulsen I."/>
            <person name="Piegu B."/>
            <person name="Poliakov A."/>
            <person name="Robbens S."/>
            <person name="Schmutz J."/>
            <person name="Toulza E."/>
            <person name="Wyss T."/>
            <person name="Zelensky A."/>
            <person name="Zhou K."/>
            <person name="Armbrust E.V."/>
            <person name="Bhattacharya D."/>
            <person name="Goodenough U.W."/>
            <person name="Van de Peer Y."/>
            <person name="Grigoriev I.V."/>
        </authorList>
    </citation>
    <scope>NUCLEOTIDE SEQUENCE [LARGE SCALE GENOMIC DNA]</scope>
    <source>
        <strain evidence="3">RCC299 / NOUM17</strain>
    </source>
</reference>
<dbReference type="PANTHER" id="PTHR42760">
    <property type="entry name" value="SHORT-CHAIN DEHYDROGENASES/REDUCTASES FAMILY MEMBER"/>
    <property type="match status" value="1"/>
</dbReference>
<dbReference type="GO" id="GO:0016616">
    <property type="term" value="F:oxidoreductase activity, acting on the CH-OH group of donors, NAD or NADP as acceptor"/>
    <property type="evidence" value="ECO:0007669"/>
    <property type="project" value="TreeGrafter"/>
</dbReference>
<dbReference type="KEGG" id="mis:MICPUN_62771"/>
<dbReference type="PRINTS" id="PR00081">
    <property type="entry name" value="GDHRDH"/>
</dbReference>
<name>C1EEW9_MICCC</name>
<dbReference type="InterPro" id="IPR036291">
    <property type="entry name" value="NAD(P)-bd_dom_sf"/>
</dbReference>
<organism evidence="2 3">
    <name type="scientific">Micromonas commoda (strain RCC299 / NOUM17 / CCMP2709)</name>
    <name type="common">Picoplanktonic green alga</name>
    <dbReference type="NCBI Taxonomy" id="296587"/>
    <lineage>
        <taxon>Eukaryota</taxon>
        <taxon>Viridiplantae</taxon>
        <taxon>Chlorophyta</taxon>
        <taxon>Mamiellophyceae</taxon>
        <taxon>Mamiellales</taxon>
        <taxon>Mamiellaceae</taxon>
        <taxon>Micromonas</taxon>
    </lineage>
</organism>
<dbReference type="Proteomes" id="UP000002009">
    <property type="component" value="Chromosome 11"/>
</dbReference>
<proteinExistence type="inferred from homology"/>
<dbReference type="InterPro" id="IPR002347">
    <property type="entry name" value="SDR_fam"/>
</dbReference>
<dbReference type="STRING" id="296587.C1EEW9"/>
<dbReference type="FunFam" id="3.40.50.720:FF:000084">
    <property type="entry name" value="Short-chain dehydrogenase reductase"/>
    <property type="match status" value="1"/>
</dbReference>
<evidence type="ECO:0000256" key="1">
    <source>
        <dbReference type="ARBA" id="ARBA00006484"/>
    </source>
</evidence>